<accession>A0A9D4AYE1</accession>
<reference evidence="1" key="1">
    <citation type="submission" date="2021-09" db="EMBL/GenBank/DDBJ databases">
        <title>The genome of Mauremys mutica provides insights into the evolution of semi-aquatic lifestyle.</title>
        <authorList>
            <person name="Gong S."/>
            <person name="Gao Y."/>
        </authorList>
    </citation>
    <scope>NUCLEOTIDE SEQUENCE</scope>
    <source>
        <strain evidence="1">MM-2020</strain>
        <tissue evidence="1">Muscle</tissue>
    </source>
</reference>
<name>A0A9D4AYE1_9SAUR</name>
<dbReference type="Proteomes" id="UP000827986">
    <property type="component" value="Unassembled WGS sequence"/>
</dbReference>
<dbReference type="EMBL" id="JAHDVG010000478">
    <property type="protein sequence ID" value="KAH1175138.1"/>
    <property type="molecule type" value="Genomic_DNA"/>
</dbReference>
<comment type="caution">
    <text evidence="1">The sequence shown here is derived from an EMBL/GenBank/DDBJ whole genome shotgun (WGS) entry which is preliminary data.</text>
</comment>
<organism evidence="1 2">
    <name type="scientific">Mauremys mutica</name>
    <name type="common">yellowpond turtle</name>
    <dbReference type="NCBI Taxonomy" id="74926"/>
    <lineage>
        <taxon>Eukaryota</taxon>
        <taxon>Metazoa</taxon>
        <taxon>Chordata</taxon>
        <taxon>Craniata</taxon>
        <taxon>Vertebrata</taxon>
        <taxon>Euteleostomi</taxon>
        <taxon>Archelosauria</taxon>
        <taxon>Testudinata</taxon>
        <taxon>Testudines</taxon>
        <taxon>Cryptodira</taxon>
        <taxon>Durocryptodira</taxon>
        <taxon>Testudinoidea</taxon>
        <taxon>Geoemydidae</taxon>
        <taxon>Geoemydinae</taxon>
        <taxon>Mauremys</taxon>
    </lineage>
</organism>
<evidence type="ECO:0000313" key="2">
    <source>
        <dbReference type="Proteomes" id="UP000827986"/>
    </source>
</evidence>
<proteinExistence type="predicted"/>
<evidence type="ECO:0000313" key="1">
    <source>
        <dbReference type="EMBL" id="KAH1175138.1"/>
    </source>
</evidence>
<keyword evidence="2" id="KW-1185">Reference proteome</keyword>
<dbReference type="AlphaFoldDB" id="A0A9D4AYE1"/>
<protein>
    <submittedName>
        <fullName evidence="1">Uncharacterized protein</fullName>
    </submittedName>
</protein>
<gene>
    <name evidence="1" type="ORF">KIL84_021552</name>
</gene>
<sequence>MVHPAALQEYGVWLLGWQGLEAHDQILLRAVRSWVLSALDSSESSVLCSSQNQAPSAFPESSSSLFLPRPVGLGMQQRALRRESASQAAPLASRPALRAVLPT</sequence>